<dbReference type="EMBL" id="OP429122">
    <property type="protein sequence ID" value="WEG68932.1"/>
    <property type="molecule type" value="Genomic_DNA"/>
</dbReference>
<keyword evidence="3" id="KW-0946">Virion</keyword>
<evidence type="ECO:0000313" key="3">
    <source>
        <dbReference type="EMBL" id="WEG68932.1"/>
    </source>
</evidence>
<evidence type="ECO:0000256" key="1">
    <source>
        <dbReference type="SAM" id="MobiDB-lite"/>
    </source>
</evidence>
<organism evidence="3">
    <name type="scientific">Mastomys natalensis cytomegalovirus 1</name>
    <dbReference type="NCBI Taxonomy" id="2973541"/>
    <lineage>
        <taxon>Viruses</taxon>
        <taxon>Duplodnaviria</taxon>
        <taxon>Heunggongvirae</taxon>
        <taxon>Peploviricota</taxon>
        <taxon>Herviviricetes</taxon>
        <taxon>Herpesvirales</taxon>
        <taxon>Orthoherpesviridae</taxon>
        <taxon>Betaherpesvirinae</taxon>
        <taxon>Muromegalovirus</taxon>
    </lineage>
</organism>
<dbReference type="EMBL" id="OP429121">
    <property type="protein sequence ID" value="WEG68796.1"/>
    <property type="molecule type" value="Genomic_DNA"/>
</dbReference>
<dbReference type="Pfam" id="PF07982">
    <property type="entry name" value="Herpes_UL74"/>
    <property type="match status" value="1"/>
</dbReference>
<dbReference type="InterPro" id="IPR012564">
    <property type="entry name" value="Herpes_UL74"/>
</dbReference>
<sequence>MSLSLILTFFISTQSAASYVLDDNVDIGIFDETPLNFTVGPVNFSNHWIRRQRRKENILPIWYRMTGPEGPENLYIRAVYNTTSRMVHAYGVPCGYVPSIECMLQMLSDAVNSDTVDSKCTSQTPSPVIYNIPRWSMDIAIPNTQLFEIESFILANTAISTLITHYYIRHLNRTCARPFVPLHAIHKNIFNITSTYSAVNKFFLKLPEVPFFINKTNNLETIATEPGSKLIPMQKFYDFSLFLYAATYATVECRFYEDHNKKTITSKGNIETHAGTLKVSTLYISNKNPPTLKGEPIRMSSIKHMDKLLLDYVDTLALTHQLQSKKKKKNVPTKPHKRRSGSISFRGV</sequence>
<evidence type="ECO:0000313" key="2">
    <source>
        <dbReference type="EMBL" id="WEG68796.1"/>
    </source>
</evidence>
<proteinExistence type="predicted"/>
<feature type="compositionally biased region" description="Basic residues" evidence="1">
    <location>
        <begin position="323"/>
        <end position="340"/>
    </location>
</feature>
<protein>
    <submittedName>
        <fullName evidence="3">Envelope glycoprotein O</fullName>
    </submittedName>
</protein>
<keyword evidence="3" id="KW-0261">Viral envelope protein</keyword>
<reference evidence="3" key="1">
    <citation type="submission" date="2022-09" db="EMBL/GenBank/DDBJ databases">
        <authorList>
            <person name="Vucak M."/>
            <person name="Davison A.J."/>
        </authorList>
    </citation>
    <scope>NUCLEOTIDE SEQUENCE</scope>
    <source>
        <strain evidence="2">Mnat29</strain>
        <strain evidence="3">Mnat36</strain>
    </source>
</reference>
<feature type="region of interest" description="Disordered" evidence="1">
    <location>
        <begin position="323"/>
        <end position="348"/>
    </location>
</feature>
<gene>
    <name evidence="3" type="primary">M74</name>
</gene>
<name>A0A9Y1N5S6_9BETA</name>
<dbReference type="EMBL" id="OP429138">
    <property type="protein sequence ID" value="WEG71160.1"/>
    <property type="molecule type" value="Genomic_DNA"/>
</dbReference>
<accession>A0A9Y1N5S6</accession>
<dbReference type="GO" id="GO:0019031">
    <property type="term" value="C:viral envelope"/>
    <property type="evidence" value="ECO:0007669"/>
    <property type="project" value="UniProtKB-KW"/>
</dbReference>
<reference evidence="3" key="2">
    <citation type="submission" date="2023-06" db="EMBL/GenBank/DDBJ databases">
        <title>Isolation and genome sequencing of cytomegaloviruses from Natal multimammate mice (Mastomys natalensis).</title>
        <authorList>
            <person name="Jarvis M.A."/>
            <person name="Davison A.J."/>
        </authorList>
    </citation>
    <scope>NUCLEOTIDE SEQUENCE</scope>
    <source>
        <strain evidence="2">Mnat29</strain>
        <strain evidence="3">Mnat36</strain>
    </source>
</reference>